<name>A0A7D9LGA2_PARCT</name>
<protein>
    <submittedName>
        <fullName evidence="1">Uncharacterized protein</fullName>
    </submittedName>
</protein>
<dbReference type="CDD" id="cd01650">
    <property type="entry name" value="RT_nLTR_like"/>
    <property type="match status" value="1"/>
</dbReference>
<reference evidence="1" key="1">
    <citation type="submission" date="2020-04" db="EMBL/GenBank/DDBJ databases">
        <authorList>
            <person name="Alioto T."/>
            <person name="Alioto T."/>
            <person name="Gomez Garrido J."/>
        </authorList>
    </citation>
    <scope>NUCLEOTIDE SEQUENCE</scope>
    <source>
        <strain evidence="1">A484AB</strain>
    </source>
</reference>
<dbReference type="OrthoDB" id="6781885at2759"/>
<dbReference type="SUPFAM" id="SSF56219">
    <property type="entry name" value="DNase I-like"/>
    <property type="match status" value="1"/>
</dbReference>
<dbReference type="InterPro" id="IPR036691">
    <property type="entry name" value="Endo/exonu/phosph_ase_sf"/>
</dbReference>
<dbReference type="PROSITE" id="PS50878">
    <property type="entry name" value="RT_POL"/>
    <property type="match status" value="1"/>
</dbReference>
<comment type="caution">
    <text evidence="1">The sequence shown here is derived from an EMBL/GenBank/DDBJ whole genome shotgun (WGS) entry which is preliminary data.</text>
</comment>
<keyword evidence="2" id="KW-1185">Reference proteome</keyword>
<dbReference type="InterPro" id="IPR005135">
    <property type="entry name" value="Endo/exonuclease/phosphatase"/>
</dbReference>
<organism evidence="1 2">
    <name type="scientific">Paramuricea clavata</name>
    <name type="common">Red gorgonian</name>
    <name type="synonym">Violescent sea-whip</name>
    <dbReference type="NCBI Taxonomy" id="317549"/>
    <lineage>
        <taxon>Eukaryota</taxon>
        <taxon>Metazoa</taxon>
        <taxon>Cnidaria</taxon>
        <taxon>Anthozoa</taxon>
        <taxon>Octocorallia</taxon>
        <taxon>Malacalcyonacea</taxon>
        <taxon>Plexauridae</taxon>
        <taxon>Paramuricea</taxon>
    </lineage>
</organism>
<proteinExistence type="predicted"/>
<dbReference type="InterPro" id="IPR043502">
    <property type="entry name" value="DNA/RNA_pol_sf"/>
</dbReference>
<evidence type="ECO:0000313" key="2">
    <source>
        <dbReference type="Proteomes" id="UP001152795"/>
    </source>
</evidence>
<dbReference type="SUPFAM" id="SSF56672">
    <property type="entry name" value="DNA/RNA polymerases"/>
    <property type="match status" value="1"/>
</dbReference>
<dbReference type="GO" id="GO:0003824">
    <property type="term" value="F:catalytic activity"/>
    <property type="evidence" value="ECO:0007669"/>
    <property type="project" value="InterPro"/>
</dbReference>
<dbReference type="InterPro" id="IPR000477">
    <property type="entry name" value="RT_dom"/>
</dbReference>
<dbReference type="Gene3D" id="3.60.10.10">
    <property type="entry name" value="Endonuclease/exonuclease/phosphatase"/>
    <property type="match status" value="1"/>
</dbReference>
<dbReference type="PANTHER" id="PTHR33332">
    <property type="entry name" value="REVERSE TRANSCRIPTASE DOMAIN-CONTAINING PROTEIN"/>
    <property type="match status" value="1"/>
</dbReference>
<evidence type="ECO:0000313" key="1">
    <source>
        <dbReference type="EMBL" id="CAB4029885.1"/>
    </source>
</evidence>
<dbReference type="Pfam" id="PF03372">
    <property type="entry name" value="Exo_endo_phos"/>
    <property type="match status" value="1"/>
</dbReference>
<dbReference type="EMBL" id="CACRXK020016474">
    <property type="protein sequence ID" value="CAB4029885.1"/>
    <property type="molecule type" value="Genomic_DNA"/>
</dbReference>
<gene>
    <name evidence="1" type="ORF">PACLA_8A074041</name>
</gene>
<dbReference type="AlphaFoldDB" id="A0A7D9LGA2"/>
<accession>A0A7D9LGA2</accession>
<sequence length="993" mass="113882">MFYNKQHNAENCIVIKNYKKTIDCPSLTKNANNHNHSNSKLKLAHLNVRSLKNRDNLIQLRELNDEHQYDILTISESWLNSTVKNSEVEIEGYRLLRLDRLGKRGGGVCVFTRNSLKTKIIKDISVISSMGFHQLWILIQHKKMKSIVLCVAYRPPDCPVSCFMDDFMDNYSYALTLKKDIFVVGDLNCNLLKSRPESDALNELCSSLNLFQLIKEPTRVTLQSSSLIDVILTSNTSLVVESGVEETHISDHFLVYSILKLKLPKKLPDYMVIRSFKNYSSEAFKNDLEQLIWQENPIDQGVNQRLDNFNQKFLSVLDMHAPIKTVKIKRRLCPFVDQEIVQLMKKRNALHKLARQTLQALDWDRYRSCRNQIKRKVRESERKFVYKRINDKNSNNNSLWKTVRECIPRNEKTRLTYSGNVVEVANKFNEYFSSVGAKAAEESKALITSYGLTSTHPEIPHKFSAEIDKFHFHPVSCDVIRKIVCFFPSNKSPGPDKVSVKVIKDALPYILQPLTDIVNCSLRESLFPSAWKLSEVIPLLKEGDHEIAKNNRPISLLLAASKICERVVLEQFTAYVEQKKCLSVHQSGNRKLHSTETLNLFISDKILKSMDDKEVVAVILLDLSKAFDSIDHVLPLKKLQVLGVSDDALCWFKSYLTGRQQVVRIGSTVSETRTLNHGVPQGSILGPMLFNIYINDLPMVPKNGNLKSYVDESKLLLSFSVNEVNSAAAKRNEDLRRVVSWCSLNSLLINPNKTKLLVFATRYMLKQIPADFHILLLGKKLFPVTSATDLGVTLDSGLTYDEHVTKLVSSCVGSLCQINRARHLFDMKTLILLINALVFSKLYYCSTIWSNSSKKNIAKLQKVQNFAARIVTGTKKFDHITPSLKQLNWLPVNYMLRFRDTVMAYKCVNGMAPSYLCRMFQTRSQLHNLNTRSSELLEIPLYRTATGQRSFRYRASCLWNSLPEWLKDHNLNLERFKSGLRSYLVQQFLDEQN</sequence>
<dbReference type="Pfam" id="PF00078">
    <property type="entry name" value="RVT_1"/>
    <property type="match status" value="1"/>
</dbReference>
<dbReference type="Proteomes" id="UP001152795">
    <property type="component" value="Unassembled WGS sequence"/>
</dbReference>